<protein>
    <recommendedName>
        <fullName evidence="3">L-ornithine N(5)-oxygenase</fullName>
    </recommendedName>
</protein>
<keyword evidence="2" id="KW-1185">Reference proteome</keyword>
<comment type="caution">
    <text evidence="1">The sequence shown here is derived from an EMBL/GenBank/DDBJ whole genome shotgun (WGS) entry which is preliminary data.</text>
</comment>
<dbReference type="EMBL" id="NESQ01000006">
    <property type="protein sequence ID" value="PUU83902.1"/>
    <property type="molecule type" value="Genomic_DNA"/>
</dbReference>
<dbReference type="SUPFAM" id="SSF51905">
    <property type="entry name" value="FAD/NAD(P)-binding domain"/>
    <property type="match status" value="1"/>
</dbReference>
<dbReference type="OrthoDB" id="412005at2759"/>
<proteinExistence type="predicted"/>
<name>A0A2T7A870_TUBBO</name>
<dbReference type="AlphaFoldDB" id="A0A2T7A870"/>
<dbReference type="Gene3D" id="3.50.50.60">
    <property type="entry name" value="FAD/NAD(P)-binding domain"/>
    <property type="match status" value="1"/>
</dbReference>
<gene>
    <name evidence="1" type="ORF">B9Z19DRAFT_708103</name>
</gene>
<organism evidence="1 2">
    <name type="scientific">Tuber borchii</name>
    <name type="common">White truffle</name>
    <dbReference type="NCBI Taxonomy" id="42251"/>
    <lineage>
        <taxon>Eukaryota</taxon>
        <taxon>Fungi</taxon>
        <taxon>Dikarya</taxon>
        <taxon>Ascomycota</taxon>
        <taxon>Pezizomycotina</taxon>
        <taxon>Pezizomycetes</taxon>
        <taxon>Pezizales</taxon>
        <taxon>Tuberaceae</taxon>
        <taxon>Tuber</taxon>
    </lineage>
</organism>
<dbReference type="PANTHER" id="PTHR15192:SF8">
    <property type="entry name" value="FAD_NAD(P)-BINDING DOMAIN-CONTAINING PROTEIN"/>
    <property type="match status" value="1"/>
</dbReference>
<evidence type="ECO:0000313" key="2">
    <source>
        <dbReference type="Proteomes" id="UP000244722"/>
    </source>
</evidence>
<dbReference type="PANTHER" id="PTHR15192">
    <property type="entry name" value="PROTEIN CBG05349"/>
    <property type="match status" value="1"/>
</dbReference>
<reference evidence="1 2" key="1">
    <citation type="submission" date="2017-04" db="EMBL/GenBank/DDBJ databases">
        <title>Draft genome sequence of Tuber borchii Vittad., a whitish edible truffle.</title>
        <authorList>
            <consortium name="DOE Joint Genome Institute"/>
            <person name="Murat C."/>
            <person name="Kuo A."/>
            <person name="Barry K.W."/>
            <person name="Clum A."/>
            <person name="Dockter R.B."/>
            <person name="Fauchery L."/>
            <person name="Iotti M."/>
            <person name="Kohler A."/>
            <person name="Labutti K."/>
            <person name="Lindquist E.A."/>
            <person name="Lipzen A."/>
            <person name="Ohm R.A."/>
            <person name="Wang M."/>
            <person name="Grigoriev I.V."/>
            <person name="Zambonelli A."/>
            <person name="Martin F.M."/>
        </authorList>
    </citation>
    <scope>NUCLEOTIDE SEQUENCE [LARGE SCALE GENOMIC DNA]</scope>
    <source>
        <strain evidence="1 2">Tbo3840</strain>
    </source>
</reference>
<dbReference type="InterPro" id="IPR029731">
    <property type="entry name" value="OSGIN1/2"/>
</dbReference>
<evidence type="ECO:0008006" key="3">
    <source>
        <dbReference type="Google" id="ProtNLM"/>
    </source>
</evidence>
<accession>A0A2T7A870</accession>
<dbReference type="InterPro" id="IPR036188">
    <property type="entry name" value="FAD/NAD-bd_sf"/>
</dbReference>
<evidence type="ECO:0000313" key="1">
    <source>
        <dbReference type="EMBL" id="PUU83902.1"/>
    </source>
</evidence>
<sequence>MAPRRFTSSNHIPPEDVKCTDTVIIGNGPSALFLSYLLHGNIPTYDSVTHGPHPDPALHTKLSRYGNRPLFDAIESMRASEALTEHFHAATYMGYSNQALPLNVLLDTLVQPGADTEIGGAKSRLKWSSDERRRIGHVVLGSAKEAGGQWSEDPASTGTSWDIEALSYAEMLSLPGYSFREHYRRKHGKAMPHLNRPTRREVADYYGAYPRAAGISSEVFSSVYAHRVNRTQSGFSVKVYRKPTSSRPQCEYTIHCKHLVLATGILTNVIPPPPIFLPLLNPANNTLYQQQRVKTLPLLVVGSGFTAADVIINAPPNQKIIHIFKWNTTRPSPLKGCHSQAYPEYASIYRRMKQSAADSTSPASLTTPSNYEGFPNAQVIAVSGDGRVIRILTADGDILERTIDTLNYCVGRRGSLEYLSAELRKAVGVLDAGWVSADTLRRRAEADLEVTKNVWVVGSLTGDSLVRYAFGGCAYAAGRIMADQEIPEDELTMQEATTTSRRGSGCVVS</sequence>
<dbReference type="Proteomes" id="UP000244722">
    <property type="component" value="Unassembled WGS sequence"/>
</dbReference>
<dbReference type="STRING" id="42251.A0A2T7A870"/>